<dbReference type="Proteomes" id="UP000235828">
    <property type="component" value="Chromosome B"/>
</dbReference>
<organism evidence="2 3">
    <name type="scientific">Vibrio tapetis subsp. tapetis</name>
    <dbReference type="NCBI Taxonomy" id="1671868"/>
    <lineage>
        <taxon>Bacteria</taxon>
        <taxon>Pseudomonadati</taxon>
        <taxon>Pseudomonadota</taxon>
        <taxon>Gammaproteobacteria</taxon>
        <taxon>Vibrionales</taxon>
        <taxon>Vibrionaceae</taxon>
        <taxon>Vibrio</taxon>
    </lineage>
</organism>
<evidence type="ECO:0000256" key="1">
    <source>
        <dbReference type="SAM" id="Phobius"/>
    </source>
</evidence>
<dbReference type="OrthoDB" id="9877420at2"/>
<proteinExistence type="predicted"/>
<dbReference type="KEGG" id="vta:B0607"/>
<evidence type="ECO:0008006" key="4">
    <source>
        <dbReference type="Google" id="ProtNLM"/>
    </source>
</evidence>
<protein>
    <recommendedName>
        <fullName evidence="4">Phage abortive infection protein</fullName>
    </recommendedName>
</protein>
<gene>
    <name evidence="2" type="ORF">VTAP4600_B0607</name>
</gene>
<keyword evidence="1" id="KW-0472">Membrane</keyword>
<feature type="transmembrane region" description="Helical" evidence="1">
    <location>
        <begin position="12"/>
        <end position="32"/>
    </location>
</feature>
<keyword evidence="1" id="KW-1133">Transmembrane helix</keyword>
<evidence type="ECO:0000313" key="2">
    <source>
        <dbReference type="EMBL" id="SON52218.1"/>
    </source>
</evidence>
<evidence type="ECO:0000313" key="3">
    <source>
        <dbReference type="Proteomes" id="UP000235828"/>
    </source>
</evidence>
<dbReference type="RefSeq" id="WP_102524525.1">
    <property type="nucleotide sequence ID" value="NZ_LT960612.1"/>
</dbReference>
<feature type="transmembrane region" description="Helical" evidence="1">
    <location>
        <begin position="38"/>
        <end position="60"/>
    </location>
</feature>
<reference evidence="2 3" key="1">
    <citation type="submission" date="2017-10" db="EMBL/GenBank/DDBJ databases">
        <authorList>
            <person name="Banno H."/>
            <person name="Chua N.-H."/>
        </authorList>
    </citation>
    <scope>NUCLEOTIDE SEQUENCE [LARGE SCALE GENOMIC DNA]</scope>
    <source>
        <strain evidence="2">Vibrio tapetis CECT4600</strain>
    </source>
</reference>
<name>A0A2N8ZJY9_9VIBR</name>
<dbReference type="AlphaFoldDB" id="A0A2N8ZJY9"/>
<keyword evidence="3" id="KW-1185">Reference proteome</keyword>
<accession>A0A2N8ZJY9</accession>
<dbReference type="EMBL" id="LT960612">
    <property type="protein sequence ID" value="SON52218.1"/>
    <property type="molecule type" value="Genomic_DNA"/>
</dbReference>
<sequence length="282" mass="32428">MSSFKTGEKLKFLVAAVTAFLIGIGGLWALWLENKTPNVLSFLTTIFTGFAAIGTAYAAYAASESAKISEKASNIWKQQMSIDIELAEAKELKVCLNDWHRRFIAEAYKKNQTLNELLQGVLESPHAIKQVQIDHFQKYIDDLNLSWSNLESAFDRANFVGHSFEQRLRLRRLHIAHRRALNKYVEYLMFNNRMNLHHEGLIELLTTIYHINDWAQQDVNGQPLYRVEIELIDDNGTLSLCKKDDGTSVYDSLHNSVEGWILNTNVYVDHKIEEIRSRVIDI</sequence>
<keyword evidence="1" id="KW-0812">Transmembrane</keyword>